<feature type="coiled-coil region" evidence="11">
    <location>
        <begin position="636"/>
        <end position="670"/>
    </location>
</feature>
<evidence type="ECO:0000313" key="14">
    <source>
        <dbReference type="EMBL" id="CAF0869449.1"/>
    </source>
</evidence>
<organism evidence="14 16">
    <name type="scientific">Rotaria sordida</name>
    <dbReference type="NCBI Taxonomy" id="392033"/>
    <lineage>
        <taxon>Eukaryota</taxon>
        <taxon>Metazoa</taxon>
        <taxon>Spiralia</taxon>
        <taxon>Gnathifera</taxon>
        <taxon>Rotifera</taxon>
        <taxon>Eurotatoria</taxon>
        <taxon>Bdelloidea</taxon>
        <taxon>Philodinida</taxon>
        <taxon>Philodinidae</taxon>
        <taxon>Rotaria</taxon>
    </lineage>
</organism>
<evidence type="ECO:0000256" key="10">
    <source>
        <dbReference type="PROSITE-ProRule" id="PRU00834"/>
    </source>
</evidence>
<dbReference type="SUPFAM" id="SSF54001">
    <property type="entry name" value="Cysteine proteinases"/>
    <property type="match status" value="1"/>
</dbReference>
<dbReference type="GO" id="GO:0005737">
    <property type="term" value="C:cytoplasm"/>
    <property type="evidence" value="ECO:0007669"/>
    <property type="project" value="TreeGrafter"/>
</dbReference>
<feature type="active site" evidence="8 9">
    <location>
        <position position="323"/>
    </location>
</feature>
<evidence type="ECO:0000259" key="12">
    <source>
        <dbReference type="PROSITE" id="PS50203"/>
    </source>
</evidence>
<sequence length="877" mass="101170">MCDTDNNSLTIAPAPIDWLCHFCASFNQFTEKQCKLCGSTLTLSSSNKTNHETTNATRIKTQLQRSNSITVLSLTAYEQQHNDEADAERRFTDILQYCQENGINFVDDQFSPSSRSIGSEDMSVVQWLRIQDIADEEKKKKGLWTVMLDPQSDDIEQGHLGDCWLMAALALVTERPQMLSHILLTPIVNQQGIYLVRICHNGLWKTVLLDDYFPCTARKHLAFTKARRQQLFAPLIEKACAKVHGSYSNLCRGSMREGLQLLTGAPSDQITLDQLNDEDNDNRDILWTKLVSACEANLLIGASTGRKDVSKADYDRVHLNRHHVYSVRMTHAISSNERFILLRNPHARSNYTDDNITTQVFQRLQNVNRVDPSAGSFWMSWRAFRRFFADLTICSYRDNLFDVRLEGQFTPHAAHSVQAYYFYLDRSSTITVGLFHQRSDRKRVYANHTQSFVLCNIVENSRIGDQYAILCSRRKQHTHWTARLVATSRITISSSKIITNYHRNFLRNFSSQSNDNIHQSKIPLANINKGEESKRMGIQFTCKVCDHRLQKTFTRQSYEQGVVIIRCDSCSSLHLIADNLGWFKDLTQNGKFKNIAQMLQAKGETIHRVTVTPTTDESILNEEKMTDKTKTVAKMNSNLIKEFNRYREENTELMNRFNELHKQIKKQRINSYEDLQQVNQHAAQTIVKLASNTKPFRLGGRAFGFYGLTSTGKSTIINKLLGYDLSDKDAGKTTKEIQRYEGQNCRLFDIPDKNDDMSYFTMEYIAFWKGLTKILVLITTTITEMTNVFHLLDALNLRYDIVINKFDLVPIEKRQEFKKKINQQICESELQGVDHVWYVSALNPNQCPDWLTLVNSLTYRPENVFNDYDSVDDFFYE</sequence>
<protein>
    <submittedName>
        <fullName evidence="14">Uncharacterized protein</fullName>
    </submittedName>
</protein>
<keyword evidence="6 9" id="KW-0788">Thiol protease</keyword>
<comment type="similarity">
    <text evidence="1">Belongs to the peptidase C2 family.</text>
</comment>
<dbReference type="InterPro" id="IPR022684">
    <property type="entry name" value="Calpain_cysteine_protease"/>
</dbReference>
<dbReference type="PROSITE" id="PS01358">
    <property type="entry name" value="ZF_RANBP2_1"/>
    <property type="match status" value="1"/>
</dbReference>
<reference evidence="14" key="1">
    <citation type="submission" date="2021-02" db="EMBL/GenBank/DDBJ databases">
        <authorList>
            <person name="Nowell W R."/>
        </authorList>
    </citation>
    <scope>NUCLEOTIDE SEQUENCE</scope>
</reference>
<comment type="caution">
    <text evidence="14">The sequence shown here is derived from an EMBL/GenBank/DDBJ whole genome shotgun (WGS) entry which is preliminary data.</text>
</comment>
<evidence type="ECO:0000259" key="13">
    <source>
        <dbReference type="PROSITE" id="PS51501"/>
    </source>
</evidence>
<dbReference type="Proteomes" id="UP000663854">
    <property type="component" value="Unassembled WGS sequence"/>
</dbReference>
<dbReference type="SUPFAM" id="SSF52540">
    <property type="entry name" value="P-loop containing nucleoside triphosphate hydrolases"/>
    <property type="match status" value="1"/>
</dbReference>
<evidence type="ECO:0000256" key="4">
    <source>
        <dbReference type="ARBA" id="ARBA00022771"/>
    </source>
</evidence>
<dbReference type="EMBL" id="CAJNOH010000102">
    <property type="protein sequence ID" value="CAF0869449.1"/>
    <property type="molecule type" value="Genomic_DNA"/>
</dbReference>
<evidence type="ECO:0000313" key="17">
    <source>
        <dbReference type="Proteomes" id="UP000663870"/>
    </source>
</evidence>
<dbReference type="InterPro" id="IPR007853">
    <property type="entry name" value="Znf_DNL-typ"/>
</dbReference>
<dbReference type="Proteomes" id="UP000663870">
    <property type="component" value="Unassembled WGS sequence"/>
</dbReference>
<dbReference type="InterPro" id="IPR001876">
    <property type="entry name" value="Znf_RanBP2"/>
</dbReference>
<dbReference type="Pfam" id="PF00648">
    <property type="entry name" value="Peptidase_C2"/>
    <property type="match status" value="1"/>
</dbReference>
<dbReference type="EMBL" id="CAJNOL010000665">
    <property type="protein sequence ID" value="CAF1158134.1"/>
    <property type="molecule type" value="Genomic_DNA"/>
</dbReference>
<keyword evidence="11" id="KW-0175">Coiled coil</keyword>
<dbReference type="PANTHER" id="PTHR10183">
    <property type="entry name" value="CALPAIN"/>
    <property type="match status" value="1"/>
</dbReference>
<dbReference type="PRINTS" id="PR00704">
    <property type="entry name" value="CALPAIN"/>
</dbReference>
<dbReference type="Pfam" id="PF01926">
    <property type="entry name" value="MMR_HSR1"/>
    <property type="match status" value="1"/>
</dbReference>
<keyword evidence="7" id="KW-0862">Zinc</keyword>
<feature type="active site" evidence="8 9">
    <location>
        <position position="163"/>
    </location>
</feature>
<evidence type="ECO:0000256" key="2">
    <source>
        <dbReference type="ARBA" id="ARBA00022670"/>
    </source>
</evidence>
<dbReference type="InterPro" id="IPR006073">
    <property type="entry name" value="GTP-bd"/>
</dbReference>
<dbReference type="GO" id="GO:0004198">
    <property type="term" value="F:calcium-dependent cysteine-type endopeptidase activity"/>
    <property type="evidence" value="ECO:0007669"/>
    <property type="project" value="InterPro"/>
</dbReference>
<evidence type="ECO:0000256" key="9">
    <source>
        <dbReference type="PROSITE-ProRule" id="PRU00239"/>
    </source>
</evidence>
<dbReference type="Pfam" id="PF05180">
    <property type="entry name" value="zf-DNL"/>
    <property type="match status" value="1"/>
</dbReference>
<evidence type="ECO:0000256" key="11">
    <source>
        <dbReference type="SAM" id="Coils"/>
    </source>
</evidence>
<dbReference type="GO" id="GO:0005525">
    <property type="term" value="F:GTP binding"/>
    <property type="evidence" value="ECO:0007669"/>
    <property type="project" value="InterPro"/>
</dbReference>
<dbReference type="InterPro" id="IPR001300">
    <property type="entry name" value="Peptidase_C2_calpain_cat"/>
</dbReference>
<feature type="domain" description="DNL-type" evidence="13">
    <location>
        <begin position="531"/>
        <end position="631"/>
    </location>
</feature>
<proteinExistence type="inferred from homology"/>
<dbReference type="PANTHER" id="PTHR10183:SF382">
    <property type="entry name" value="CALPAIN-15"/>
    <property type="match status" value="1"/>
</dbReference>
<gene>
    <name evidence="15" type="ORF">JXQ802_LOCUS22106</name>
    <name evidence="14" type="ORF">PYM288_LOCUS7968</name>
</gene>
<feature type="domain" description="Calpain catalytic" evidence="12">
    <location>
        <begin position="104"/>
        <end position="397"/>
    </location>
</feature>
<dbReference type="Gene3D" id="3.90.70.10">
    <property type="entry name" value="Cysteine proteinases"/>
    <property type="match status" value="1"/>
</dbReference>
<dbReference type="PROSITE" id="PS51501">
    <property type="entry name" value="ZF_DNL"/>
    <property type="match status" value="1"/>
</dbReference>
<dbReference type="InterPro" id="IPR027417">
    <property type="entry name" value="P-loop_NTPase"/>
</dbReference>
<evidence type="ECO:0000256" key="3">
    <source>
        <dbReference type="ARBA" id="ARBA00022723"/>
    </source>
</evidence>
<dbReference type="InterPro" id="IPR038765">
    <property type="entry name" value="Papain-like_cys_pep_sf"/>
</dbReference>
<evidence type="ECO:0000313" key="15">
    <source>
        <dbReference type="EMBL" id="CAF1158134.1"/>
    </source>
</evidence>
<keyword evidence="3" id="KW-0479">Metal-binding</keyword>
<evidence type="ECO:0000256" key="8">
    <source>
        <dbReference type="PIRSR" id="PIRSR622684-1"/>
    </source>
</evidence>
<dbReference type="CDD" id="cd00044">
    <property type="entry name" value="CysPc"/>
    <property type="match status" value="1"/>
</dbReference>
<dbReference type="SMART" id="SM00230">
    <property type="entry name" value="CysPc"/>
    <property type="match status" value="1"/>
</dbReference>
<dbReference type="InterPro" id="IPR000169">
    <property type="entry name" value="Pept_cys_AS"/>
</dbReference>
<evidence type="ECO:0000256" key="1">
    <source>
        <dbReference type="ARBA" id="ARBA00007623"/>
    </source>
</evidence>
<evidence type="ECO:0000313" key="16">
    <source>
        <dbReference type="Proteomes" id="UP000663854"/>
    </source>
</evidence>
<evidence type="ECO:0000256" key="5">
    <source>
        <dbReference type="ARBA" id="ARBA00022801"/>
    </source>
</evidence>
<dbReference type="AlphaFoldDB" id="A0A813XNG4"/>
<keyword evidence="17" id="KW-1185">Reference proteome</keyword>
<evidence type="ECO:0000256" key="6">
    <source>
        <dbReference type="ARBA" id="ARBA00022807"/>
    </source>
</evidence>
<name>A0A813XNG4_9BILA</name>
<dbReference type="PROSITE" id="PS00139">
    <property type="entry name" value="THIOL_PROTEASE_CYS"/>
    <property type="match status" value="1"/>
</dbReference>
<accession>A0A813XNG4</accession>
<dbReference type="Gene3D" id="3.40.50.300">
    <property type="entry name" value="P-loop containing nucleotide triphosphate hydrolases"/>
    <property type="match status" value="1"/>
</dbReference>
<dbReference type="PROSITE" id="PS50203">
    <property type="entry name" value="CALPAIN_CAT"/>
    <property type="match status" value="1"/>
</dbReference>
<evidence type="ECO:0000256" key="7">
    <source>
        <dbReference type="ARBA" id="ARBA00022833"/>
    </source>
</evidence>
<keyword evidence="4 10" id="KW-0863">Zinc-finger</keyword>
<dbReference type="GO" id="GO:0008270">
    <property type="term" value="F:zinc ion binding"/>
    <property type="evidence" value="ECO:0007669"/>
    <property type="project" value="UniProtKB-KW"/>
</dbReference>
<feature type="active site" evidence="8 9">
    <location>
        <position position="344"/>
    </location>
</feature>
<keyword evidence="2 9" id="KW-0645">Protease</keyword>
<keyword evidence="5 9" id="KW-0378">Hydrolase</keyword>
<dbReference type="GO" id="GO:0006508">
    <property type="term" value="P:proteolysis"/>
    <property type="evidence" value="ECO:0007669"/>
    <property type="project" value="UniProtKB-KW"/>
</dbReference>